<dbReference type="PROSITE" id="PS51255">
    <property type="entry name" value="ADPK"/>
    <property type="match status" value="1"/>
</dbReference>
<dbReference type="OrthoDB" id="124916at2157"/>
<organism evidence="7 8">
    <name type="scientific">Methanolobus zinderi</name>
    <dbReference type="NCBI Taxonomy" id="536044"/>
    <lineage>
        <taxon>Archaea</taxon>
        <taxon>Methanobacteriati</taxon>
        <taxon>Methanobacteriota</taxon>
        <taxon>Stenosarchaea group</taxon>
        <taxon>Methanomicrobia</taxon>
        <taxon>Methanosarcinales</taxon>
        <taxon>Methanosarcinaceae</taxon>
        <taxon>Methanolobus</taxon>
    </lineage>
</organism>
<dbReference type="GO" id="GO:0006096">
    <property type="term" value="P:glycolytic process"/>
    <property type="evidence" value="ECO:0007669"/>
    <property type="project" value="UniProtKB-KW"/>
</dbReference>
<accession>A0A7D5INI1</accession>
<dbReference type="GO" id="GO:0043843">
    <property type="term" value="F:ADP-specific glucokinase activity"/>
    <property type="evidence" value="ECO:0007669"/>
    <property type="project" value="UniProtKB-EC"/>
</dbReference>
<keyword evidence="4 7" id="KW-0418">Kinase</keyword>
<evidence type="ECO:0000256" key="5">
    <source>
        <dbReference type="ARBA" id="ARBA00022842"/>
    </source>
</evidence>
<dbReference type="NCBIfam" id="NF010642">
    <property type="entry name" value="PRK14039.1"/>
    <property type="match status" value="1"/>
</dbReference>
<dbReference type="SUPFAM" id="SSF53613">
    <property type="entry name" value="Ribokinase-like"/>
    <property type="match status" value="1"/>
</dbReference>
<keyword evidence="5" id="KW-0460">Magnesium</keyword>
<dbReference type="PANTHER" id="PTHR21208:SF1">
    <property type="entry name" value="ADP-DEPENDENT GLUCOKINASE"/>
    <property type="match status" value="1"/>
</dbReference>
<evidence type="ECO:0000256" key="1">
    <source>
        <dbReference type="ARBA" id="ARBA00022490"/>
    </source>
</evidence>
<keyword evidence="1" id="KW-0963">Cytoplasm</keyword>
<evidence type="ECO:0000256" key="3">
    <source>
        <dbReference type="ARBA" id="ARBA00022723"/>
    </source>
</evidence>
<dbReference type="AlphaFoldDB" id="A0A7D5INI1"/>
<dbReference type="Gene3D" id="3.30.1110.20">
    <property type="match status" value="1"/>
</dbReference>
<keyword evidence="3" id="KW-0479">Metal-binding</keyword>
<proteinExistence type="predicted"/>
<dbReference type="EMBL" id="CP058215">
    <property type="protein sequence ID" value="QLC49267.1"/>
    <property type="molecule type" value="Genomic_DNA"/>
</dbReference>
<dbReference type="EC" id="2.7.1.147" evidence="7"/>
<evidence type="ECO:0000256" key="4">
    <source>
        <dbReference type="ARBA" id="ARBA00022777"/>
    </source>
</evidence>
<dbReference type="Pfam" id="PF04587">
    <property type="entry name" value="ADP_PFK_GK"/>
    <property type="match status" value="1"/>
</dbReference>
<dbReference type="KEGG" id="mzi:HWN40_02800"/>
<keyword evidence="2 7" id="KW-0808">Transferase</keyword>
<dbReference type="Gene3D" id="3.40.1190.20">
    <property type="match status" value="1"/>
</dbReference>
<evidence type="ECO:0000313" key="7">
    <source>
        <dbReference type="EMBL" id="QLC49267.1"/>
    </source>
</evidence>
<keyword evidence="6" id="KW-0324">Glycolysis</keyword>
<evidence type="ECO:0000256" key="6">
    <source>
        <dbReference type="ARBA" id="ARBA00023152"/>
    </source>
</evidence>
<keyword evidence="8" id="KW-1185">Reference proteome</keyword>
<dbReference type="GeneID" id="55820569"/>
<dbReference type="InterPro" id="IPR029056">
    <property type="entry name" value="Ribokinase-like"/>
</dbReference>
<name>A0A7D5INI1_9EURY</name>
<gene>
    <name evidence="7" type="ORF">HWN40_02800</name>
</gene>
<dbReference type="PANTHER" id="PTHR21208">
    <property type="entry name" value="ADP-DEPENDENT GLUCOKINASE"/>
    <property type="match status" value="1"/>
</dbReference>
<evidence type="ECO:0000313" key="8">
    <source>
        <dbReference type="Proteomes" id="UP000509594"/>
    </source>
</evidence>
<dbReference type="Proteomes" id="UP000509594">
    <property type="component" value="Chromosome"/>
</dbReference>
<protein>
    <submittedName>
        <fullName evidence="7">ADP-dependent glucokinase</fullName>
        <ecNumber evidence="7">2.7.1.147</ecNumber>
    </submittedName>
</protein>
<reference evidence="7 8" key="1">
    <citation type="submission" date="2020-06" db="EMBL/GenBank/DDBJ databases">
        <title>Methanolobus halotolerans sp. nov., isolated from a saline lake Tus in Siberia.</title>
        <authorList>
            <person name="Shen Y."/>
            <person name="Chen S.-C."/>
            <person name="Lai M.-C."/>
            <person name="Huang H.-H."/>
            <person name="Chiu H.-H."/>
            <person name="Tang S.-L."/>
            <person name="Rogozin D.Y."/>
            <person name="Degermendzhy A.G."/>
        </authorList>
    </citation>
    <scope>NUCLEOTIDE SEQUENCE [LARGE SCALE GENOMIC DNA]</scope>
    <source>
        <strain evidence="7 8">DSM 21339</strain>
    </source>
</reference>
<dbReference type="GO" id="GO:0046872">
    <property type="term" value="F:metal ion binding"/>
    <property type="evidence" value="ECO:0007669"/>
    <property type="project" value="UniProtKB-KW"/>
</dbReference>
<dbReference type="RefSeq" id="WP_176964330.1">
    <property type="nucleotide sequence ID" value="NZ_CP058215.1"/>
</dbReference>
<dbReference type="InterPro" id="IPR007666">
    <property type="entry name" value="ADP_PFK/GK"/>
</dbReference>
<sequence length="455" mass="51167">MNILCAYNANIDAIYKVDGQKMSEIAEGYKEEIAEKMKDPPGHISSIPDFFAGLFICMRHGTGAEWLIRDKEVFNWLRTNFLKASFMRMGGNMGIMANVLSELGASRVVPNVANPSELQMSFFSERAIYIPDGGEAVSSRDQEILAKHIGDEGELIHFVFDFKQGDSFVFSGNGISVPRENRFIASYDPLNLELHIDEQFRNYALEHINEMDGALISGYHLLREEYPDGSSYKEKLNRSIKQLSEWKKRNKHLHIHAELGHFESEEMANDVFNSLVPVVDNIGLNEDELATLARMNELDAAGILEMDSRAIIETAVSLCKASGQKRLQVHTHEFVLSVSSDTRSEAEQVLESLHFGVDCAATFACYGKLYSREELLQIASSISESKTGKKQMQKIIDYIPPGEYDITRRYSVFRKYRGYSICAVPTRICAEPVATVGLGDTISSAIFLRELELRA</sequence>
<evidence type="ECO:0000256" key="2">
    <source>
        <dbReference type="ARBA" id="ARBA00022679"/>
    </source>
</evidence>